<accession>A0ABT0U3B9</accession>
<dbReference type="RefSeq" id="WP_250928739.1">
    <property type="nucleotide sequence ID" value="NZ_JAMQBK010000029.1"/>
</dbReference>
<name>A0ABT0U3B9_9BACT</name>
<dbReference type="EMBL" id="JAMQBK010000029">
    <property type="protein sequence ID" value="MCM2371096.1"/>
    <property type="molecule type" value="Genomic_DNA"/>
</dbReference>
<sequence>MKRKTNGADALKFHFPPTAMPKRIAAYYCGLSVRSFERLVATGRIRPRRVAARTIVYLRWELDEYLAGLPAGGGETPTA</sequence>
<gene>
    <name evidence="1" type="ORF">NB063_10790</name>
</gene>
<evidence type="ECO:0000313" key="2">
    <source>
        <dbReference type="Proteomes" id="UP001202961"/>
    </source>
</evidence>
<keyword evidence="2" id="KW-1185">Reference proteome</keyword>
<dbReference type="Proteomes" id="UP001202961">
    <property type="component" value="Unassembled WGS sequence"/>
</dbReference>
<organism evidence="1 2">
    <name type="scientific">Aporhodopirellula aestuarii</name>
    <dbReference type="NCBI Taxonomy" id="2950107"/>
    <lineage>
        <taxon>Bacteria</taxon>
        <taxon>Pseudomonadati</taxon>
        <taxon>Planctomycetota</taxon>
        <taxon>Planctomycetia</taxon>
        <taxon>Pirellulales</taxon>
        <taxon>Pirellulaceae</taxon>
        <taxon>Aporhodopirellula</taxon>
    </lineage>
</organism>
<evidence type="ECO:0000313" key="1">
    <source>
        <dbReference type="EMBL" id="MCM2371096.1"/>
    </source>
</evidence>
<proteinExistence type="predicted"/>
<protein>
    <submittedName>
        <fullName evidence="1">Helix-turn-helix domain-containing protein</fullName>
    </submittedName>
</protein>
<reference evidence="1 2" key="1">
    <citation type="journal article" date="2022" name="Syst. Appl. Microbiol.">
        <title>Rhodopirellula aestuarii sp. nov., a novel member of the genus Rhodopirellula isolated from brackish sediments collected in the Tagus River estuary, Portugal.</title>
        <authorList>
            <person name="Vitorino I.R."/>
            <person name="Klimek D."/>
            <person name="Calusinska M."/>
            <person name="Lobo-da-Cunha A."/>
            <person name="Vasconcelos V."/>
            <person name="Lage O.M."/>
        </authorList>
    </citation>
    <scope>NUCLEOTIDE SEQUENCE [LARGE SCALE GENOMIC DNA]</scope>
    <source>
        <strain evidence="1 2">ICT_H3.1</strain>
    </source>
</reference>
<comment type="caution">
    <text evidence="1">The sequence shown here is derived from an EMBL/GenBank/DDBJ whole genome shotgun (WGS) entry which is preliminary data.</text>
</comment>